<feature type="transmembrane region" description="Helical" evidence="6">
    <location>
        <begin position="228"/>
        <end position="254"/>
    </location>
</feature>
<feature type="transmembrane region" description="Helical" evidence="6">
    <location>
        <begin position="278"/>
        <end position="301"/>
    </location>
</feature>
<dbReference type="PANTHER" id="PTHR30294">
    <property type="entry name" value="MEMBRANE COMPONENT OF ABC TRANSPORTER YHHJ-RELATED"/>
    <property type="match status" value="1"/>
</dbReference>
<dbReference type="InterPro" id="IPR051449">
    <property type="entry name" value="ABC-2_transporter_component"/>
</dbReference>
<evidence type="ECO:0000256" key="1">
    <source>
        <dbReference type="ARBA" id="ARBA00004651"/>
    </source>
</evidence>
<dbReference type="EMBL" id="JACWEZ010000002">
    <property type="protein sequence ID" value="MBD1221708.1"/>
    <property type="molecule type" value="Genomic_DNA"/>
</dbReference>
<keyword evidence="4 6" id="KW-1133">Transmembrane helix</keyword>
<evidence type="ECO:0000256" key="5">
    <source>
        <dbReference type="ARBA" id="ARBA00023136"/>
    </source>
</evidence>
<feature type="transmembrane region" description="Helical" evidence="6">
    <location>
        <begin position="338"/>
        <end position="356"/>
    </location>
</feature>
<evidence type="ECO:0000256" key="2">
    <source>
        <dbReference type="ARBA" id="ARBA00022475"/>
    </source>
</evidence>
<sequence length="416" mass="46040">MNKFWIILSHTYMSRVKTKSFVISTVITLLLIVGMANFQSIVDMFADDQADKIAVIDETNELFDPLNQQVENTDENIQLISYEGTVEDGKNAVQDEDYSALLVLNYNDSMLPKASYFANNISEAGKQMTLTQQLQQLKISMATEQSGISEEMLAMINAPVEFQADALDKSAKTDEELNQARGIVYVMLFLLYMSVMLYGQMIATDVATEKSSRVMEILVSSASPVTHMFAKIVGIALLGLTQVILFIGVGYLLISSKKDELTGGFFEIFGIQDTSPTVYLYAILFFILGYLLYATLAAMLGSLVSRVEDVQQLIMPMVFLILIAFFIAMFGIGTPDSALVRISSFIPFFTPMVMFLRVGMLDVPVWEVSLSIGILIASIILLAIIGARVYKGGVLMYGRSSSLKDLKKAIVLSKKE</sequence>
<comment type="subcellular location">
    <subcellularLocation>
        <location evidence="1">Cell membrane</location>
        <topology evidence="1">Multi-pass membrane protein</topology>
    </subcellularLocation>
</comment>
<gene>
    <name evidence="8" type="ORF">IC602_03745</name>
</gene>
<keyword evidence="5 6" id="KW-0472">Membrane</keyword>
<evidence type="ECO:0000256" key="6">
    <source>
        <dbReference type="SAM" id="Phobius"/>
    </source>
</evidence>
<dbReference type="Pfam" id="PF12698">
    <property type="entry name" value="ABC2_membrane_3"/>
    <property type="match status" value="1"/>
</dbReference>
<dbReference type="Proteomes" id="UP000621631">
    <property type="component" value="Unassembled WGS sequence"/>
</dbReference>
<feature type="transmembrane region" description="Helical" evidence="6">
    <location>
        <begin position="183"/>
        <end position="207"/>
    </location>
</feature>
<feature type="transmembrane region" description="Helical" evidence="6">
    <location>
        <begin position="21"/>
        <end position="42"/>
    </location>
</feature>
<evidence type="ECO:0000256" key="4">
    <source>
        <dbReference type="ARBA" id="ARBA00022989"/>
    </source>
</evidence>
<name>A0ABR7VJ58_VIRHA</name>
<dbReference type="RefSeq" id="WP_060681573.1">
    <property type="nucleotide sequence ID" value="NZ_CP090006.1"/>
</dbReference>
<organism evidence="8 9">
    <name type="scientific">Virgibacillus halodenitrificans</name>
    <name type="common">Bacillus halodenitrificans</name>
    <dbReference type="NCBI Taxonomy" id="1482"/>
    <lineage>
        <taxon>Bacteria</taxon>
        <taxon>Bacillati</taxon>
        <taxon>Bacillota</taxon>
        <taxon>Bacilli</taxon>
        <taxon>Bacillales</taxon>
        <taxon>Bacillaceae</taxon>
        <taxon>Virgibacillus</taxon>
    </lineage>
</organism>
<dbReference type="Gene3D" id="3.40.190.10">
    <property type="entry name" value="Periplasmic binding protein-like II"/>
    <property type="match status" value="1"/>
</dbReference>
<evidence type="ECO:0000259" key="7">
    <source>
        <dbReference type="Pfam" id="PF12698"/>
    </source>
</evidence>
<dbReference type="PANTHER" id="PTHR30294:SF29">
    <property type="entry name" value="MULTIDRUG ABC TRANSPORTER PERMEASE YBHS-RELATED"/>
    <property type="match status" value="1"/>
</dbReference>
<comment type="caution">
    <text evidence="8">The sequence shown here is derived from an EMBL/GenBank/DDBJ whole genome shotgun (WGS) entry which is preliminary data.</text>
</comment>
<feature type="transmembrane region" description="Helical" evidence="6">
    <location>
        <begin position="368"/>
        <end position="390"/>
    </location>
</feature>
<dbReference type="InterPro" id="IPR013525">
    <property type="entry name" value="ABC2_TM"/>
</dbReference>
<feature type="transmembrane region" description="Helical" evidence="6">
    <location>
        <begin position="313"/>
        <end position="332"/>
    </location>
</feature>
<evidence type="ECO:0000313" key="9">
    <source>
        <dbReference type="Proteomes" id="UP000621631"/>
    </source>
</evidence>
<accession>A0ABR7VJ58</accession>
<feature type="domain" description="ABC-2 type transporter transmembrane" evidence="7">
    <location>
        <begin position="19"/>
        <end position="387"/>
    </location>
</feature>
<keyword evidence="9" id="KW-1185">Reference proteome</keyword>
<evidence type="ECO:0000256" key="3">
    <source>
        <dbReference type="ARBA" id="ARBA00022692"/>
    </source>
</evidence>
<reference evidence="8 9" key="1">
    <citation type="submission" date="2020-09" db="EMBL/GenBank/DDBJ databases">
        <title>Draft Genome Sequences of Oil-Oxidizing Bacteria Halomonas titanicae, Marinobacter lutaoensis, and Virgibacillus halodenitrificans Isolated from Highly Saline Environments.</title>
        <authorList>
            <person name="Grouzdev D.S."/>
            <person name="Sokolova D.S."/>
            <person name="Semenova E.M."/>
            <person name="Borzenkov I.A."/>
            <person name="Bidzhieva S.K."/>
            <person name="Poltaraus A.B."/>
            <person name="Nazina T.N."/>
        </authorList>
    </citation>
    <scope>NUCLEOTIDE SEQUENCE [LARGE SCALE GENOMIC DNA]</scope>
    <source>
        <strain evidence="8 9">VKM B-3472D</strain>
    </source>
</reference>
<evidence type="ECO:0000313" key="8">
    <source>
        <dbReference type="EMBL" id="MBD1221708.1"/>
    </source>
</evidence>
<keyword evidence="3 6" id="KW-0812">Transmembrane</keyword>
<protein>
    <submittedName>
        <fullName evidence="8">ABC transporter permease</fullName>
    </submittedName>
</protein>
<proteinExistence type="predicted"/>
<keyword evidence="2" id="KW-1003">Cell membrane</keyword>